<evidence type="ECO:0000256" key="1">
    <source>
        <dbReference type="SAM" id="SignalP"/>
    </source>
</evidence>
<keyword evidence="3" id="KW-1185">Reference proteome</keyword>
<sequence>MHKVTKLLVFILAFVSLHCAYAQAAIFQKVPGTSVYATVPDGFELTKKFSGFINKANNASIMIVTLPPANIQMQDIFKDEKTFSAEMALQNYTIEKQTQIKSRDGYPLTIYQGKQSLGEVSFDKWATMIFAQNATYVATIQAPEEARFQEKEAMGVFQSFSLANDTTAEDQLAALPFTFDAVFPFQFVGTLMNQSAMLVIPQLSAEDKKRPDIILSQATEVLKAAPLDQVIDFYLNSLKGTLDDITNKKFTSVKFAKRPAMRLDAHAVMKGDNVDIIIYATLDDNGHPLFLHATGIKDSLVPYENNIEAIAKSVALRDGGL</sequence>
<name>J1K1W1_9HYPH</name>
<evidence type="ECO:0008006" key="4">
    <source>
        <dbReference type="Google" id="ProtNLM"/>
    </source>
</evidence>
<dbReference type="RefSeq" id="WP_008037969.1">
    <property type="nucleotide sequence ID" value="NZ_JH725147.1"/>
</dbReference>
<accession>J1K1W1</accession>
<organism evidence="2 3">
    <name type="scientific">Bartonella tamiae Th239</name>
    <dbReference type="NCBI Taxonomy" id="1094558"/>
    <lineage>
        <taxon>Bacteria</taxon>
        <taxon>Pseudomonadati</taxon>
        <taxon>Pseudomonadota</taxon>
        <taxon>Alphaproteobacteria</taxon>
        <taxon>Hyphomicrobiales</taxon>
        <taxon>Bartonellaceae</taxon>
        <taxon>Bartonella</taxon>
    </lineage>
</organism>
<dbReference type="Gene3D" id="3.40.1000.10">
    <property type="entry name" value="Mog1/PsbP, alpha/beta/alpha sandwich"/>
    <property type="match status" value="1"/>
</dbReference>
<reference evidence="2 3" key="1">
    <citation type="submission" date="2012-03" db="EMBL/GenBank/DDBJ databases">
        <title>The Genome Sequence of Bartonella tamiae Th239.</title>
        <authorList>
            <consortium name="The Broad Institute Genome Sequencing Platform"/>
            <consortium name="The Broad Institute Genome Sequencing Center for Infectious Disease"/>
            <person name="Feldgarden M."/>
            <person name="Kirby J."/>
            <person name="Kosoy M."/>
            <person name="Birtles R."/>
            <person name="Probert W.S."/>
            <person name="Chiaraviglio L."/>
            <person name="Young S.K."/>
            <person name="Zeng Q."/>
            <person name="Gargeya S."/>
            <person name="Fitzgerald M."/>
            <person name="Haas B."/>
            <person name="Abouelleil A."/>
            <person name="Alvarado L."/>
            <person name="Arachchi H.M."/>
            <person name="Berlin A."/>
            <person name="Chapman S.B."/>
            <person name="Gearin G."/>
            <person name="Goldberg J."/>
            <person name="Griggs A."/>
            <person name="Gujja S."/>
            <person name="Hansen M."/>
            <person name="Heiman D."/>
            <person name="Howarth C."/>
            <person name="Larimer J."/>
            <person name="Lui A."/>
            <person name="MacDonald P.J.P."/>
            <person name="McCowen C."/>
            <person name="Montmayeur A."/>
            <person name="Murphy C."/>
            <person name="Neiman D."/>
            <person name="Pearson M."/>
            <person name="Priest M."/>
            <person name="Roberts A."/>
            <person name="Saif S."/>
            <person name="Shea T."/>
            <person name="Sisk P."/>
            <person name="Stolte C."/>
            <person name="Sykes S."/>
            <person name="Wortman J."/>
            <person name="Nusbaum C."/>
            <person name="Birren B."/>
        </authorList>
    </citation>
    <scope>NUCLEOTIDE SEQUENCE [LARGE SCALE GENOMIC DNA]</scope>
    <source>
        <strain evidence="2 3">Th239</strain>
    </source>
</reference>
<proteinExistence type="predicted"/>
<dbReference type="AlphaFoldDB" id="J1K1W1"/>
<dbReference type="PATRIC" id="fig|1094558.3.peg.445"/>
<dbReference type="Proteomes" id="UP000008952">
    <property type="component" value="Unassembled WGS sequence"/>
</dbReference>
<evidence type="ECO:0000313" key="2">
    <source>
        <dbReference type="EMBL" id="EJF91070.1"/>
    </source>
</evidence>
<feature type="chain" id="PRO_5003744167" description="DUF1795 domain-containing protein" evidence="1">
    <location>
        <begin position="25"/>
        <end position="321"/>
    </location>
</feature>
<dbReference type="OrthoDB" id="7926124at2"/>
<dbReference type="HOGENOM" id="CLU_865121_0_0_5"/>
<feature type="signal peptide" evidence="1">
    <location>
        <begin position="1"/>
        <end position="24"/>
    </location>
</feature>
<dbReference type="EMBL" id="AIMB01000003">
    <property type="protein sequence ID" value="EJF91070.1"/>
    <property type="molecule type" value="Genomic_DNA"/>
</dbReference>
<comment type="caution">
    <text evidence="2">The sequence shown here is derived from an EMBL/GenBank/DDBJ whole genome shotgun (WGS) entry which is preliminary data.</text>
</comment>
<protein>
    <recommendedName>
        <fullName evidence="4">DUF1795 domain-containing protein</fullName>
    </recommendedName>
</protein>
<evidence type="ECO:0000313" key="3">
    <source>
        <dbReference type="Proteomes" id="UP000008952"/>
    </source>
</evidence>
<gene>
    <name evidence="2" type="ORF">ME5_00402</name>
</gene>
<keyword evidence="1" id="KW-0732">Signal</keyword>